<dbReference type="InterPro" id="IPR036465">
    <property type="entry name" value="vWFA_dom_sf"/>
</dbReference>
<dbReference type="InterPro" id="IPR018698">
    <property type="entry name" value="VWA-like_dom"/>
</dbReference>
<proteinExistence type="predicted"/>
<sequence>MTDPIEEKKQGIHDVDPDIKDRANQKILMSKTALLNRSDFTFFSSILLKLKIILDMRIPTACTDGRTIRFNPVFLEDYDQKETTFIMMHELMHVVYKHLGRVNGRDHKMWNVACDYVINGQLTKLGFKRPKTALFDTRFNDRTADDVYFELFQDAMANPSKPRPEPDHNDIGEDLTDQQLEDLNEAIDDLIVSGTVAAQNAGNDAAGNIPGELLRRYQELTNPTVPWEKLLRNFLEGRAKNDFSMARPSRRHLAHGMYLPSLYSENLEQIDFAIDVSGSVDEIMLEKFISEVAGIFKAFTPECIGVYQFDHELKKHDVVYSLEDFKKITYNGGGGTDVLPVLDYYRENQAKALVIITDGYFCHDKSWDPRKPVIWVVYDNPTWKPHFGEVAHFDIDKFMGR</sequence>
<dbReference type="InterPro" id="IPR025154">
    <property type="entry name" value="Put_metallopeptidase_dom"/>
</dbReference>
<evidence type="ECO:0008006" key="5">
    <source>
        <dbReference type="Google" id="ProtNLM"/>
    </source>
</evidence>
<dbReference type="EMBL" id="KF669658">
    <property type="protein sequence ID" value="AGY48100.1"/>
    <property type="molecule type" value="Genomic_DNA"/>
</dbReference>
<gene>
    <name evidence="3" type="ORF">Presley_33</name>
</gene>
<dbReference type="PANTHER" id="PTHR38730:SF1">
    <property type="entry name" value="SLL7028 PROTEIN"/>
    <property type="match status" value="1"/>
</dbReference>
<organism evidence="3 4">
    <name type="scientific">Acinetobacter phage Presley</name>
    <dbReference type="NCBI Taxonomy" id="1406780"/>
    <lineage>
        <taxon>Viruses</taxon>
        <taxon>Duplodnaviria</taxon>
        <taxon>Heunggongvirae</taxon>
        <taxon>Uroviricota</taxon>
        <taxon>Caudoviricetes</taxon>
        <taxon>Schitoviridae</taxon>
        <taxon>Presleyvirus</taxon>
        <taxon>Presleyvirus presley</taxon>
    </lineage>
</organism>
<evidence type="ECO:0000313" key="3">
    <source>
        <dbReference type="EMBL" id="AGY48100.1"/>
    </source>
</evidence>
<dbReference type="Pfam" id="PF13203">
    <property type="entry name" value="DUF2201_N"/>
    <property type="match status" value="1"/>
</dbReference>
<dbReference type="KEGG" id="vg:18504171"/>
<evidence type="ECO:0000313" key="4">
    <source>
        <dbReference type="Proteomes" id="UP000017656"/>
    </source>
</evidence>
<feature type="domain" description="VWA-like" evidence="1">
    <location>
        <begin position="272"/>
        <end position="393"/>
    </location>
</feature>
<reference evidence="3 4" key="1">
    <citation type="journal article" date="2013" name="Genome Announc.">
        <title>Complete Genome of Acinetobacter baumannii N4-Like Podophage Presley.</title>
        <authorList>
            <person name="Farmer N.G."/>
            <person name="Wood T.L."/>
            <person name="Chamakura K.R."/>
            <person name="Kuty Everett G.F."/>
        </authorList>
    </citation>
    <scope>NUCLEOTIDE SEQUENCE [LARGE SCALE GENOMIC DNA]</scope>
</reference>
<dbReference type="Pfam" id="PF09967">
    <property type="entry name" value="DUF2201"/>
    <property type="match status" value="1"/>
</dbReference>
<feature type="domain" description="Putative metallopeptidase" evidence="2">
    <location>
        <begin position="41"/>
        <end position="262"/>
    </location>
</feature>
<dbReference type="PANTHER" id="PTHR38730">
    <property type="entry name" value="SLL7028 PROTEIN"/>
    <property type="match status" value="1"/>
</dbReference>
<keyword evidence="4" id="KW-1185">Reference proteome</keyword>
<dbReference type="RefSeq" id="YP_009007601.1">
    <property type="nucleotide sequence ID" value="NC_023581.1"/>
</dbReference>
<dbReference type="SUPFAM" id="SSF53300">
    <property type="entry name" value="vWA-like"/>
    <property type="match status" value="1"/>
</dbReference>
<accession>U5PVT3</accession>
<evidence type="ECO:0000259" key="2">
    <source>
        <dbReference type="Pfam" id="PF13203"/>
    </source>
</evidence>
<dbReference type="OrthoDB" id="3106at10239"/>
<protein>
    <recommendedName>
        <fullName evidence="5">Metallopeptidase</fullName>
    </recommendedName>
</protein>
<name>U5PVT3_9CAUD</name>
<dbReference type="Proteomes" id="UP000017656">
    <property type="component" value="Segment"/>
</dbReference>
<evidence type="ECO:0000259" key="1">
    <source>
        <dbReference type="Pfam" id="PF09967"/>
    </source>
</evidence>
<dbReference type="CDD" id="cd00198">
    <property type="entry name" value="vWFA"/>
    <property type="match status" value="1"/>
</dbReference>
<dbReference type="GeneID" id="18504171"/>